<keyword evidence="2" id="KW-1185">Reference proteome</keyword>
<comment type="caution">
    <text evidence="1">The sequence shown here is derived from an EMBL/GenBank/DDBJ whole genome shotgun (WGS) entry which is preliminary data.</text>
</comment>
<dbReference type="Proteomes" id="UP000789860">
    <property type="component" value="Unassembled WGS sequence"/>
</dbReference>
<proteinExistence type="predicted"/>
<protein>
    <submittedName>
        <fullName evidence="1">16_t:CDS:1</fullName>
    </submittedName>
</protein>
<accession>A0ACA9K1T5</accession>
<feature type="non-terminal residue" evidence="1">
    <location>
        <position position="517"/>
    </location>
</feature>
<gene>
    <name evidence="1" type="ORF">SCALOS_LOCUS961</name>
</gene>
<organism evidence="1 2">
    <name type="scientific">Scutellospora calospora</name>
    <dbReference type="NCBI Taxonomy" id="85575"/>
    <lineage>
        <taxon>Eukaryota</taxon>
        <taxon>Fungi</taxon>
        <taxon>Fungi incertae sedis</taxon>
        <taxon>Mucoromycota</taxon>
        <taxon>Glomeromycotina</taxon>
        <taxon>Glomeromycetes</taxon>
        <taxon>Diversisporales</taxon>
        <taxon>Gigasporaceae</taxon>
        <taxon>Scutellospora</taxon>
    </lineage>
</organism>
<sequence length="517" mass="55564">MPNTLFFLNSTAGPRSLTSTATQTPPSASGPHSAFTPYNQAPQHPTPVTTPTTTKNSIPQEASAMMTTHLENNTSTMIYPQHHFANPTTHPFWPSYFGGGNPANGAAVLSANGGSAFVPAVGYGSAGSGMAQGHTPRPKLTTTIWEDEGTLCYQVDARDNDMINGTKLLNVVGMSRGKRDGILKNEKGRVVVKVGAMHLKGVWITFQRAKTLAAQFKISELLYPLFVDDPSIFLHNSYGPSMSTRIPSIGNGPQSQWRPTHPYANNFNNTPYSTDATRQWYPYGNGNQIMGNPNVPQGQDHGSSPYPPATGYAERPQHVANPPAVPIYSAQPPRNHSHPQTHLEDYDAGYSLINGQPQGQQGVSVVPGPASEENPGNNGYMRSNNQGLYNIVSATDVPMNVSSNSSPNNSAFSGWNHSGKRVKYEFPEATTPSSSQSSPRISTAGYQLPGLGAGTATPGANPSTPQGYPNSNLQMNTVLHTPSPDGTPVEESNSIGRRYDQYRQREDHTSTEEISNS</sequence>
<evidence type="ECO:0000313" key="2">
    <source>
        <dbReference type="Proteomes" id="UP000789860"/>
    </source>
</evidence>
<reference evidence="1" key="1">
    <citation type="submission" date="2021-06" db="EMBL/GenBank/DDBJ databases">
        <authorList>
            <person name="Kallberg Y."/>
            <person name="Tangrot J."/>
            <person name="Rosling A."/>
        </authorList>
    </citation>
    <scope>NUCLEOTIDE SEQUENCE</scope>
    <source>
        <strain evidence="1">AU212A</strain>
    </source>
</reference>
<name>A0ACA9K1T5_9GLOM</name>
<dbReference type="EMBL" id="CAJVPM010000538">
    <property type="protein sequence ID" value="CAG8446575.1"/>
    <property type="molecule type" value="Genomic_DNA"/>
</dbReference>
<evidence type="ECO:0000313" key="1">
    <source>
        <dbReference type="EMBL" id="CAG8446575.1"/>
    </source>
</evidence>